<sequence length="110" mass="12146">MRTNDAQAVRDAAYQDFVARRSGKDSASPAPSRASRVVRNGESVAPAMAITDAATTYAQDSRDAIYQAFMKRRHSGQVMTSDQGRVEGAELMMDQAQRIDAYGRPMEWKS</sequence>
<proteinExistence type="predicted"/>
<dbReference type="Proteomes" id="UP000671868">
    <property type="component" value="Chromosome"/>
</dbReference>
<gene>
    <name evidence="2" type="ORF">HNO51_12465</name>
</gene>
<reference evidence="2 3" key="1">
    <citation type="journal article" date="2021" name="Front. Microbiol.">
        <title>Aerobic Denitrification and Heterotrophic Sulfur Oxidation in the Genus Halomonas Revealed by Six Novel Species Characterizations and Genome-Based Analysis.</title>
        <authorList>
            <person name="Wang L."/>
            <person name="Shao Z."/>
        </authorList>
    </citation>
    <scope>NUCLEOTIDE SEQUENCE [LARGE SCALE GENOMIC DNA]</scope>
    <source>
        <strain evidence="2 3">MCCC 1A11059</strain>
    </source>
</reference>
<protein>
    <submittedName>
        <fullName evidence="2">Uncharacterized protein</fullName>
    </submittedName>
</protein>
<feature type="compositionally biased region" description="Low complexity" evidence="1">
    <location>
        <begin position="26"/>
        <end position="38"/>
    </location>
</feature>
<keyword evidence="3" id="KW-1185">Reference proteome</keyword>
<evidence type="ECO:0000313" key="3">
    <source>
        <dbReference type="Proteomes" id="UP000671868"/>
    </source>
</evidence>
<feature type="region of interest" description="Disordered" evidence="1">
    <location>
        <begin position="17"/>
        <end position="39"/>
    </location>
</feature>
<dbReference type="RefSeq" id="WP_209537574.1">
    <property type="nucleotide sequence ID" value="NZ_CP053381.1"/>
</dbReference>
<evidence type="ECO:0000313" key="2">
    <source>
        <dbReference type="EMBL" id="QTP55422.1"/>
    </source>
</evidence>
<accession>A0ABX7W775</accession>
<dbReference type="EMBL" id="CP053381">
    <property type="protein sequence ID" value="QTP55422.1"/>
    <property type="molecule type" value="Genomic_DNA"/>
</dbReference>
<organism evidence="2 3">
    <name type="scientific">Billgrantia sulfidoxydans</name>
    <dbReference type="NCBI Taxonomy" id="2733484"/>
    <lineage>
        <taxon>Bacteria</taxon>
        <taxon>Pseudomonadati</taxon>
        <taxon>Pseudomonadota</taxon>
        <taxon>Gammaproteobacteria</taxon>
        <taxon>Oceanospirillales</taxon>
        <taxon>Halomonadaceae</taxon>
        <taxon>Billgrantia</taxon>
    </lineage>
</organism>
<evidence type="ECO:0000256" key="1">
    <source>
        <dbReference type="SAM" id="MobiDB-lite"/>
    </source>
</evidence>
<name>A0ABX7W775_9GAMM</name>